<evidence type="ECO:0000313" key="3">
    <source>
        <dbReference type="Proteomes" id="UP001367030"/>
    </source>
</evidence>
<dbReference type="EMBL" id="JBBKZS010000002">
    <property type="protein sequence ID" value="MEJ8854224.1"/>
    <property type="molecule type" value="Genomic_DNA"/>
</dbReference>
<name>A0ABU8X517_9BURK</name>
<organism evidence="2 3">
    <name type="scientific">Variovorax robiniae</name>
    <dbReference type="NCBI Taxonomy" id="1836199"/>
    <lineage>
        <taxon>Bacteria</taxon>
        <taxon>Pseudomonadati</taxon>
        <taxon>Pseudomonadota</taxon>
        <taxon>Betaproteobacteria</taxon>
        <taxon>Burkholderiales</taxon>
        <taxon>Comamonadaceae</taxon>
        <taxon>Variovorax</taxon>
    </lineage>
</organism>
<evidence type="ECO:0000313" key="2">
    <source>
        <dbReference type="EMBL" id="MEJ8854224.1"/>
    </source>
</evidence>
<dbReference type="Proteomes" id="UP001367030">
    <property type="component" value="Unassembled WGS sequence"/>
</dbReference>
<gene>
    <name evidence="2" type="ORF">WKW79_06575</name>
</gene>
<comment type="caution">
    <text evidence="2">The sequence shown here is derived from an EMBL/GenBank/DDBJ whole genome shotgun (WGS) entry which is preliminary data.</text>
</comment>
<feature type="region of interest" description="Disordered" evidence="1">
    <location>
        <begin position="92"/>
        <end position="116"/>
    </location>
</feature>
<sequence>MLASSVLLAALAAGALLGRQPAGELRFDGRDWRLSGAASVRAARLTPALDFQSLMLVRLWFPKRRSRWLWLERRSAPERWLELRRAVYSRASPAEPDRPAAAPQPSVPQGTSHDSP</sequence>
<dbReference type="RefSeq" id="WP_340334303.1">
    <property type="nucleotide sequence ID" value="NZ_JBBKZS010000002.1"/>
</dbReference>
<reference evidence="2 3" key="1">
    <citation type="submission" date="2024-03" db="EMBL/GenBank/DDBJ databases">
        <title>Novel species of the genus Variovorax.</title>
        <authorList>
            <person name="Liu Q."/>
            <person name="Xin Y.-H."/>
        </authorList>
    </citation>
    <scope>NUCLEOTIDE SEQUENCE [LARGE SCALE GENOMIC DNA]</scope>
    <source>
        <strain evidence="2 3">KACC 18901</strain>
    </source>
</reference>
<feature type="compositionally biased region" description="Polar residues" evidence="1">
    <location>
        <begin position="107"/>
        <end position="116"/>
    </location>
</feature>
<protein>
    <submittedName>
        <fullName evidence="2">Uncharacterized protein</fullName>
    </submittedName>
</protein>
<proteinExistence type="predicted"/>
<keyword evidence="3" id="KW-1185">Reference proteome</keyword>
<accession>A0ABU8X517</accession>
<evidence type="ECO:0000256" key="1">
    <source>
        <dbReference type="SAM" id="MobiDB-lite"/>
    </source>
</evidence>